<evidence type="ECO:0000313" key="1">
    <source>
        <dbReference type="EMBL" id="QPJ86592.1"/>
    </source>
</evidence>
<accession>A0ACD1BH18</accession>
<dbReference type="Proteomes" id="UP000594603">
    <property type="component" value="Plasmid p1"/>
</dbReference>
<organism evidence="1 2">
    <name type="scientific">Candidatus Sarcina troglodytae</name>
    <dbReference type="NCBI Taxonomy" id="2726954"/>
    <lineage>
        <taxon>Bacteria</taxon>
        <taxon>Bacillati</taxon>
        <taxon>Bacillota</taxon>
        <taxon>Clostridia</taxon>
        <taxon>Eubacteriales</taxon>
        <taxon>Clostridiaceae</taxon>
        <taxon>Sarcina</taxon>
    </lineage>
</organism>
<protein>
    <submittedName>
        <fullName evidence="1">Uncharacterized protein</fullName>
    </submittedName>
</protein>
<dbReference type="EMBL" id="CP051755">
    <property type="protein sequence ID" value="QPJ86592.1"/>
    <property type="molecule type" value="Genomic_DNA"/>
</dbReference>
<geneLocation type="plasmid" evidence="1 2">
    <name>p1</name>
</geneLocation>
<name>A0ACD1BH18_9CLOT</name>
<sequence>MEDFDLDIKVLAADSTGTVYMKVTYTNNSDETLTGYKVTIKLPNGEKTYLSCYDTVLPGEISPN</sequence>
<keyword evidence="2" id="KW-1185">Reference proteome</keyword>
<reference evidence="1" key="1">
    <citation type="submission" date="2020-04" db="EMBL/GenBank/DDBJ databases">
        <title>A novel bacterium ('Candidatus Sarcina troglodytae' sp. nov.) linked to a protracted, uniformly lethal epizootic among sanctuary western chimpanzees (Pan troglodytes verus) in Sierra Leone.</title>
        <authorList>
            <person name="Owens L.A."/>
            <person name="Colitti B."/>
            <person name="Hirji I."/>
            <person name="Pizaro A."/>
            <person name="Jaffe J.E."/>
            <person name="Moittie S."/>
            <person name="Bishop-Lilly K.A."/>
            <person name="Estrella L.A."/>
            <person name="Voegtly L.J."/>
            <person name="Kuhn J.H."/>
            <person name="Suen G."/>
            <person name="Deblois C.L."/>
            <person name="Dunn C."/>
            <person name="Juan-Salles C."/>
            <person name="Goldberg T.L."/>
        </authorList>
    </citation>
    <scope>NUCLEOTIDE SEQUENCE</scope>
    <source>
        <strain evidence="1">JB2</strain>
    </source>
</reference>
<proteinExistence type="predicted"/>
<gene>
    <name evidence="1" type="ORF">HH195_11520</name>
</gene>
<keyword evidence="1" id="KW-0614">Plasmid</keyword>
<evidence type="ECO:0000313" key="2">
    <source>
        <dbReference type="Proteomes" id="UP000594603"/>
    </source>
</evidence>